<dbReference type="OrthoDB" id="5954308at2759"/>
<dbReference type="InParanoid" id="A0A1Y1UFP0"/>
<evidence type="ECO:0000256" key="1">
    <source>
        <dbReference type="SAM" id="Phobius"/>
    </source>
</evidence>
<evidence type="ECO:0000313" key="3">
    <source>
        <dbReference type="Proteomes" id="UP000193218"/>
    </source>
</evidence>
<feature type="transmembrane region" description="Helical" evidence="1">
    <location>
        <begin position="153"/>
        <end position="170"/>
    </location>
</feature>
<dbReference type="EMBL" id="NBSH01000008">
    <property type="protein sequence ID" value="ORX36326.1"/>
    <property type="molecule type" value="Genomic_DNA"/>
</dbReference>
<dbReference type="RefSeq" id="XP_021870427.1">
    <property type="nucleotide sequence ID" value="XM_022016113.1"/>
</dbReference>
<gene>
    <name evidence="2" type="ORF">BD324DRAFT_628296</name>
</gene>
<dbReference type="GeneID" id="33557922"/>
<accession>A0A1Y1UFP0</accession>
<organism evidence="2 3">
    <name type="scientific">Kockovaella imperatae</name>
    <dbReference type="NCBI Taxonomy" id="4999"/>
    <lineage>
        <taxon>Eukaryota</taxon>
        <taxon>Fungi</taxon>
        <taxon>Dikarya</taxon>
        <taxon>Basidiomycota</taxon>
        <taxon>Agaricomycotina</taxon>
        <taxon>Tremellomycetes</taxon>
        <taxon>Tremellales</taxon>
        <taxon>Cuniculitremaceae</taxon>
        <taxon>Kockovaella</taxon>
    </lineage>
</organism>
<evidence type="ECO:0000313" key="2">
    <source>
        <dbReference type="EMBL" id="ORX36326.1"/>
    </source>
</evidence>
<evidence type="ECO:0008006" key="4">
    <source>
        <dbReference type="Google" id="ProtNLM"/>
    </source>
</evidence>
<keyword evidence="1" id="KW-0812">Transmembrane</keyword>
<feature type="transmembrane region" description="Helical" evidence="1">
    <location>
        <begin position="63"/>
        <end position="83"/>
    </location>
</feature>
<keyword evidence="1" id="KW-1133">Transmembrane helix</keyword>
<name>A0A1Y1UFP0_9TREE</name>
<keyword evidence="1" id="KW-0472">Membrane</keyword>
<sequence length="184" mass="20310">MTSITRERLLLAGSAGLTSYVFFGVLADQQRGVIPLITGRVGRPVHCSPVTQVGFFANYLPRAGTPIIACSYLSVILSFTSAYTHPNQLIRRLSFVSGLAAFLLAPLTFGQGITKINSELFSIYRSSQKNIEDKQDRIEMLIKLWEKKHINRYLSYAGAWIFAFAALVLDGQGAIGEVKRVVLP</sequence>
<dbReference type="AlphaFoldDB" id="A0A1Y1UFP0"/>
<dbReference type="Proteomes" id="UP000193218">
    <property type="component" value="Unassembled WGS sequence"/>
</dbReference>
<protein>
    <recommendedName>
        <fullName evidence="4">DUF1772-domain-containing protein</fullName>
    </recommendedName>
</protein>
<reference evidence="2 3" key="1">
    <citation type="submission" date="2017-03" db="EMBL/GenBank/DDBJ databases">
        <title>Widespread Adenine N6-methylation of Active Genes in Fungi.</title>
        <authorList>
            <consortium name="DOE Joint Genome Institute"/>
            <person name="Mondo S.J."/>
            <person name="Dannebaum R.O."/>
            <person name="Kuo R.C."/>
            <person name="Louie K.B."/>
            <person name="Bewick A.J."/>
            <person name="Labutti K."/>
            <person name="Haridas S."/>
            <person name="Kuo A."/>
            <person name="Salamov A."/>
            <person name="Ahrendt S.R."/>
            <person name="Lau R."/>
            <person name="Bowen B.P."/>
            <person name="Lipzen A."/>
            <person name="Sullivan W."/>
            <person name="Andreopoulos W.B."/>
            <person name="Clum A."/>
            <person name="Lindquist E."/>
            <person name="Daum C."/>
            <person name="Northen T.R."/>
            <person name="Ramamoorthy G."/>
            <person name="Schmitz R.J."/>
            <person name="Gryganskyi A."/>
            <person name="Culley D."/>
            <person name="Magnuson J."/>
            <person name="James T.Y."/>
            <person name="O'Malley M.A."/>
            <person name="Stajich J.E."/>
            <person name="Spatafora J.W."/>
            <person name="Visel A."/>
            <person name="Grigoriev I.V."/>
        </authorList>
    </citation>
    <scope>NUCLEOTIDE SEQUENCE [LARGE SCALE GENOMIC DNA]</scope>
    <source>
        <strain evidence="2 3">NRRL Y-17943</strain>
    </source>
</reference>
<keyword evidence="3" id="KW-1185">Reference proteome</keyword>
<comment type="caution">
    <text evidence="2">The sequence shown here is derived from an EMBL/GenBank/DDBJ whole genome shotgun (WGS) entry which is preliminary data.</text>
</comment>
<proteinExistence type="predicted"/>